<feature type="transmembrane region" description="Helical" evidence="1">
    <location>
        <begin position="311"/>
        <end position="332"/>
    </location>
</feature>
<keyword evidence="1" id="KW-1133">Transmembrane helix</keyword>
<accession>A0A4R1GBC3</accession>
<organism evidence="3 4">
    <name type="scientific">Phorcysia thermohydrogeniphila</name>
    <dbReference type="NCBI Taxonomy" id="936138"/>
    <lineage>
        <taxon>Bacteria</taxon>
        <taxon>Pseudomonadati</taxon>
        <taxon>Aquificota</taxon>
        <taxon>Aquificia</taxon>
        <taxon>Desulfurobacteriales</taxon>
        <taxon>Desulfurobacteriaceae</taxon>
        <taxon>Phorcysia</taxon>
    </lineage>
</organism>
<evidence type="ECO:0000313" key="4">
    <source>
        <dbReference type="Proteomes" id="UP000295777"/>
    </source>
</evidence>
<comment type="caution">
    <text evidence="3">The sequence shown here is derived from an EMBL/GenBank/DDBJ whole genome shotgun (WGS) entry which is preliminary data.</text>
</comment>
<name>A0A4R1GBC3_9BACT</name>
<dbReference type="EMBL" id="SMFV01000002">
    <property type="protein sequence ID" value="TCK05294.1"/>
    <property type="molecule type" value="Genomic_DNA"/>
</dbReference>
<dbReference type="Pfam" id="PF08376">
    <property type="entry name" value="NIT"/>
    <property type="match status" value="1"/>
</dbReference>
<evidence type="ECO:0000256" key="1">
    <source>
        <dbReference type="SAM" id="Phobius"/>
    </source>
</evidence>
<dbReference type="OrthoDB" id="9790669at2"/>
<gene>
    <name evidence="3" type="ORF">CLV27_0721</name>
</gene>
<keyword evidence="4" id="KW-1185">Reference proteome</keyword>
<reference evidence="3 4" key="1">
    <citation type="submission" date="2019-03" db="EMBL/GenBank/DDBJ databases">
        <title>Genomic Encyclopedia of Archaeal and Bacterial Type Strains, Phase II (KMG-II): from individual species to whole genera.</title>
        <authorList>
            <person name="Goeker M."/>
        </authorList>
    </citation>
    <scope>NUCLEOTIDE SEQUENCE [LARGE SCALE GENOMIC DNA]</scope>
    <source>
        <strain evidence="3 4">DSM 24425</strain>
    </source>
</reference>
<keyword evidence="1" id="KW-0812">Transmembrane</keyword>
<feature type="transmembrane region" description="Helical" evidence="1">
    <location>
        <begin position="12"/>
        <end position="30"/>
    </location>
</feature>
<dbReference type="AlphaFoldDB" id="A0A4R1GBC3"/>
<proteinExistence type="predicted"/>
<dbReference type="PROSITE" id="PS50906">
    <property type="entry name" value="NIT"/>
    <property type="match status" value="1"/>
</dbReference>
<evidence type="ECO:0000313" key="3">
    <source>
        <dbReference type="EMBL" id="TCK05294.1"/>
    </source>
</evidence>
<evidence type="ECO:0000259" key="2">
    <source>
        <dbReference type="PROSITE" id="PS50906"/>
    </source>
</evidence>
<feature type="domain" description="NIT" evidence="2">
    <location>
        <begin position="51"/>
        <end position="303"/>
    </location>
</feature>
<dbReference type="InterPro" id="IPR010910">
    <property type="entry name" value="Nitrate/nitrite_sensing_bac"/>
</dbReference>
<dbReference type="Proteomes" id="UP000295777">
    <property type="component" value="Unassembled WGS sequence"/>
</dbReference>
<dbReference type="RefSeq" id="WP_132525893.1">
    <property type="nucleotide sequence ID" value="NZ_SMFV01000002.1"/>
</dbReference>
<sequence length="338" mass="37686">MASPQDAKGRITVLTVVPLIVVLIFAYFLISESFKQVKSAESLEKGIILSTKISAVVHELQKERGRSAGFLGSGGKEFKEELREQRLLTDKAISELKAVVDKEYLAALPEETRRVIERVVSDELNSVSEIRNKVDRKEITLKEAVSFYTRLNNELIDAIGEIAKVSDNAGITRELAAYADFLYAKEKMGLERAILSVAFARDRFDLSLFKRFVNLLAQQKAFIKSFELVAPDNVVEYYRKTVVSSTPAGEVSKLERLALSSPFDGGFNVDPNYWFGVITDKIDLMKKVEDYISRDLISRVDVVKESSKGKLMMAIVLSAISVVVVLGIRLTMGRSSEG</sequence>
<dbReference type="InterPro" id="IPR013587">
    <property type="entry name" value="Nitrate/nitrite_sensing"/>
</dbReference>
<keyword evidence="1" id="KW-0472">Membrane</keyword>
<protein>
    <submittedName>
        <fullName evidence="3">Nitrate/nitrite sensing protein</fullName>
    </submittedName>
</protein>